<keyword evidence="2" id="KW-1133">Transmembrane helix</keyword>
<keyword evidence="4" id="KW-1185">Reference proteome</keyword>
<dbReference type="RefSeq" id="XP_067921285.1">
    <property type="nucleotide sequence ID" value="XM_068066742.1"/>
</dbReference>
<keyword evidence="2" id="KW-0812">Transmembrane</keyword>
<feature type="compositionally biased region" description="Basic and acidic residues" evidence="1">
    <location>
        <begin position="12"/>
        <end position="21"/>
    </location>
</feature>
<sequence>MSGSFPFSFPERNTRESTEKPARVSHFILVKFDRAASLPEKELLFWKQRCTIFIFLFFFTSFFVFSSSFRSLRNFCRST</sequence>
<comment type="caution">
    <text evidence="3">The sequence shown here is derived from an EMBL/GenBank/DDBJ whole genome shotgun (WGS) entry which is preliminary data.</text>
</comment>
<dbReference type="GeneID" id="94429953"/>
<evidence type="ECO:0000313" key="3">
    <source>
        <dbReference type="EMBL" id="PHJ19587.1"/>
    </source>
</evidence>
<dbReference type="Proteomes" id="UP000221165">
    <property type="component" value="Unassembled WGS sequence"/>
</dbReference>
<dbReference type="VEuPathDB" id="ToxoDB:CSUI_006586"/>
<gene>
    <name evidence="3" type="ORF">CSUI_006586</name>
</gene>
<reference evidence="3 4" key="1">
    <citation type="journal article" date="2017" name="Int. J. Parasitol.">
        <title>The genome of the protozoan parasite Cystoisospora suis and a reverse vaccinology approach to identify vaccine candidates.</title>
        <authorList>
            <person name="Palmieri N."/>
            <person name="Shrestha A."/>
            <person name="Ruttkowski B."/>
            <person name="Beck T."/>
            <person name="Vogl C."/>
            <person name="Tomley F."/>
            <person name="Blake D.P."/>
            <person name="Joachim A."/>
        </authorList>
    </citation>
    <scope>NUCLEOTIDE SEQUENCE [LARGE SCALE GENOMIC DNA]</scope>
    <source>
        <strain evidence="3 4">Wien I</strain>
    </source>
</reference>
<organism evidence="3 4">
    <name type="scientific">Cystoisospora suis</name>
    <dbReference type="NCBI Taxonomy" id="483139"/>
    <lineage>
        <taxon>Eukaryota</taxon>
        <taxon>Sar</taxon>
        <taxon>Alveolata</taxon>
        <taxon>Apicomplexa</taxon>
        <taxon>Conoidasida</taxon>
        <taxon>Coccidia</taxon>
        <taxon>Eucoccidiorida</taxon>
        <taxon>Eimeriorina</taxon>
        <taxon>Sarcocystidae</taxon>
        <taxon>Cystoisospora</taxon>
    </lineage>
</organism>
<evidence type="ECO:0000256" key="1">
    <source>
        <dbReference type="SAM" id="MobiDB-lite"/>
    </source>
</evidence>
<evidence type="ECO:0000313" key="4">
    <source>
        <dbReference type="Proteomes" id="UP000221165"/>
    </source>
</evidence>
<accession>A0A2C6KPW1</accession>
<dbReference type="EMBL" id="MIGC01003351">
    <property type="protein sequence ID" value="PHJ19587.1"/>
    <property type="molecule type" value="Genomic_DNA"/>
</dbReference>
<proteinExistence type="predicted"/>
<feature type="transmembrane region" description="Helical" evidence="2">
    <location>
        <begin position="52"/>
        <end position="72"/>
    </location>
</feature>
<keyword evidence="2" id="KW-0472">Membrane</keyword>
<protein>
    <submittedName>
        <fullName evidence="3">Uncharacterized protein</fullName>
    </submittedName>
</protein>
<feature type="region of interest" description="Disordered" evidence="1">
    <location>
        <begin position="1"/>
        <end position="21"/>
    </location>
</feature>
<name>A0A2C6KPW1_9APIC</name>
<dbReference type="AlphaFoldDB" id="A0A2C6KPW1"/>
<evidence type="ECO:0000256" key="2">
    <source>
        <dbReference type="SAM" id="Phobius"/>
    </source>
</evidence>